<sequence length="836" mass="83464">MQITVAVTDANNIVCTVVPPQTQTITIDRGVAGNGIVSIVPVTISTFQYLRITYTNGTVSDVGPLTSTAYTSTSPISIVGNTISLLTVPIASGGTAATTAAAAIQNLLPSYTGNGSKRLGLNSGATALEWVADGGGTVTSVALSGGTTGLTTSGGPITTAGTITLAGTLAIANGGSGQTTAQLAMNAFAGAVTSGSYLRGNGTNVVMATIQAADVPTLNQNTTGTAANITATSNSTLTTLSALSLPGSQVSGNISGNAANVTGTVAIGNGGTGQTTAAAAITALTGTQTSAYYLRSNGTNATLSALSAADLTGAVSIATGGTGQTTANAAFNALAPSQTGNSGKYLTTDGTNTSWATNPLGTVTSVSGTGTVSGLTLSGTVTTSGSLTLGGTLDLSAYNGAGAFTTLSASSTVTLSGGTANGVAYLNGSKVLTTGSALTFDGTTLTNTASGSSALATTGKSLVFYNASTSDALLRAADDASTVTAIGFNKTDVKFYSSGSEQMRLTSTGLGIGTSSPVVKLDVVGAAQFKKSGSIAISGLQSIFSDTGANNSRMTVGVTNSVAAFIAGGSSANPPFVWYTNDGTQENMRLTDSGNLGLGVTPSAWASSYKAFDINSSSSLAAYSSGMSMFQNCYWNGTNFIYKTTATATAMSTDSGTFYWRIAPSGTAGNAITFTQALTLNASGQLLIGGTSAGSYGANIVQTLSAGTVWSVGPITGNTTKWYVLNGSGTGVYLADGSTAWTANSDERLKDIIEPITDAANKVSTLRAVIGKYKTDAQGTRRSFLIAQDVQAVLPEAVDASNPEKLGVQYSEVIPLLVAAINELKTEFDAYKVSHP</sequence>
<protein>
    <submittedName>
        <fullName evidence="4">Intramolecular chaperone auto-processing domain containing protein</fullName>
    </submittedName>
</protein>
<proteinExistence type="predicted"/>
<gene>
    <name evidence="4" type="ORF">UFOVP499_2</name>
</gene>
<feature type="domain" description="Peptidase S74" evidence="3">
    <location>
        <begin position="745"/>
        <end position="835"/>
    </location>
</feature>
<reference evidence="4" key="1">
    <citation type="submission" date="2020-04" db="EMBL/GenBank/DDBJ databases">
        <authorList>
            <person name="Chiriac C."/>
            <person name="Salcher M."/>
            <person name="Ghai R."/>
            <person name="Kavagutti S V."/>
        </authorList>
    </citation>
    <scope>NUCLEOTIDE SEQUENCE</scope>
</reference>
<evidence type="ECO:0000256" key="2">
    <source>
        <dbReference type="ARBA" id="ARBA00022732"/>
    </source>
</evidence>
<name>A0A6J5MNS0_9CAUD</name>
<dbReference type="Pfam" id="PF13884">
    <property type="entry name" value="Peptidase_S74"/>
    <property type="match status" value="1"/>
</dbReference>
<organism evidence="4">
    <name type="scientific">uncultured Caudovirales phage</name>
    <dbReference type="NCBI Taxonomy" id="2100421"/>
    <lineage>
        <taxon>Viruses</taxon>
        <taxon>Duplodnaviria</taxon>
        <taxon>Heunggongvirae</taxon>
        <taxon>Uroviricota</taxon>
        <taxon>Caudoviricetes</taxon>
        <taxon>Peduoviridae</taxon>
        <taxon>Maltschvirus</taxon>
        <taxon>Maltschvirus maltsch</taxon>
    </lineage>
</organism>
<evidence type="ECO:0000313" key="4">
    <source>
        <dbReference type="EMBL" id="CAB4146710.1"/>
    </source>
</evidence>
<keyword evidence="2" id="KW-1227">Viral tail protein</keyword>
<dbReference type="InterPro" id="IPR030392">
    <property type="entry name" value="S74_ICA"/>
</dbReference>
<dbReference type="EMBL" id="LR796474">
    <property type="protein sequence ID" value="CAB4146710.1"/>
    <property type="molecule type" value="Genomic_DNA"/>
</dbReference>
<comment type="subcellular location">
    <subcellularLocation>
        <location evidence="1">Virion</location>
    </subcellularLocation>
</comment>
<keyword evidence="2" id="KW-0946">Virion</keyword>
<dbReference type="GO" id="GO:0098015">
    <property type="term" value="C:virus tail"/>
    <property type="evidence" value="ECO:0007669"/>
    <property type="project" value="UniProtKB-KW"/>
</dbReference>
<evidence type="ECO:0000256" key="1">
    <source>
        <dbReference type="ARBA" id="ARBA00004328"/>
    </source>
</evidence>
<dbReference type="PROSITE" id="PS51688">
    <property type="entry name" value="ICA"/>
    <property type="match status" value="1"/>
</dbReference>
<evidence type="ECO:0000259" key="3">
    <source>
        <dbReference type="PROSITE" id="PS51688"/>
    </source>
</evidence>
<accession>A0A6J5MNS0</accession>